<name>A0A558CDM7_9PSEU</name>
<dbReference type="OrthoDB" id="3635456at2"/>
<evidence type="ECO:0000313" key="8">
    <source>
        <dbReference type="Proteomes" id="UP000320011"/>
    </source>
</evidence>
<dbReference type="RefSeq" id="WP_144590182.1">
    <property type="nucleotide sequence ID" value="NZ_VJWX01000198.1"/>
</dbReference>
<proteinExistence type="predicted"/>
<accession>A0A558CDM7</accession>
<keyword evidence="8" id="KW-1185">Reference proteome</keyword>
<sequence>MTVPPGRRERKKAATRQKIADTALQLFLERGYDAVGIREVAAEADVAVTTLFSHFASKEALVFEQDENFEQRLTQAVTGRAPHEPLIPALRRETRALVRHCSRDGAAPIWRMIDESPALRQYEESMKLRHAQSLATAIAADLGLPRATTACRTIAKFVVDAHSLAREAADPEAAVDEIFLMIEAAWEAARPSRTSTPKRTEAGPVATAT</sequence>
<dbReference type="PANTHER" id="PTHR30055">
    <property type="entry name" value="HTH-TYPE TRANSCRIPTIONAL REGULATOR RUTR"/>
    <property type="match status" value="1"/>
</dbReference>
<dbReference type="Pfam" id="PF00440">
    <property type="entry name" value="TetR_N"/>
    <property type="match status" value="1"/>
</dbReference>
<feature type="domain" description="HTH tetR-type" evidence="6">
    <location>
        <begin position="13"/>
        <end position="73"/>
    </location>
</feature>
<keyword evidence="3" id="KW-0804">Transcription</keyword>
<dbReference type="EMBL" id="VJWX01000198">
    <property type="protein sequence ID" value="TVT46876.1"/>
    <property type="molecule type" value="Genomic_DNA"/>
</dbReference>
<dbReference type="PROSITE" id="PS50977">
    <property type="entry name" value="HTH_TETR_2"/>
    <property type="match status" value="1"/>
</dbReference>
<dbReference type="SUPFAM" id="SSF46689">
    <property type="entry name" value="Homeodomain-like"/>
    <property type="match status" value="1"/>
</dbReference>
<feature type="DNA-binding region" description="H-T-H motif" evidence="4">
    <location>
        <begin position="36"/>
        <end position="55"/>
    </location>
</feature>
<evidence type="ECO:0000256" key="1">
    <source>
        <dbReference type="ARBA" id="ARBA00023015"/>
    </source>
</evidence>
<reference evidence="7 8" key="2">
    <citation type="submission" date="2019-08" db="EMBL/GenBank/DDBJ databases">
        <title>Amycolatopsis acidicola sp. nov., isolated from peat swamp forest soil.</title>
        <authorList>
            <person name="Srisuk N."/>
        </authorList>
    </citation>
    <scope>NUCLEOTIDE SEQUENCE [LARGE SCALE GENOMIC DNA]</scope>
    <source>
        <strain evidence="7 8">TBRC 6029</strain>
    </source>
</reference>
<protein>
    <submittedName>
        <fullName evidence="7">TetR family transcriptional regulator</fullName>
    </submittedName>
</protein>
<feature type="region of interest" description="Disordered" evidence="5">
    <location>
        <begin position="190"/>
        <end position="209"/>
    </location>
</feature>
<evidence type="ECO:0000313" key="7">
    <source>
        <dbReference type="EMBL" id="TVT46876.1"/>
    </source>
</evidence>
<keyword evidence="2 4" id="KW-0238">DNA-binding</keyword>
<dbReference type="InterPro" id="IPR001647">
    <property type="entry name" value="HTH_TetR"/>
</dbReference>
<dbReference type="InterPro" id="IPR050109">
    <property type="entry name" value="HTH-type_TetR-like_transc_reg"/>
</dbReference>
<dbReference type="Gene3D" id="1.10.357.10">
    <property type="entry name" value="Tetracycline Repressor, domain 2"/>
    <property type="match status" value="1"/>
</dbReference>
<comment type="caution">
    <text evidence="7">The sequence shown here is derived from an EMBL/GenBank/DDBJ whole genome shotgun (WGS) entry which is preliminary data.</text>
</comment>
<keyword evidence="1" id="KW-0805">Transcription regulation</keyword>
<evidence type="ECO:0000256" key="4">
    <source>
        <dbReference type="PROSITE-ProRule" id="PRU00335"/>
    </source>
</evidence>
<dbReference type="AlphaFoldDB" id="A0A558CDM7"/>
<dbReference type="PANTHER" id="PTHR30055:SF234">
    <property type="entry name" value="HTH-TYPE TRANSCRIPTIONAL REGULATOR BETI"/>
    <property type="match status" value="1"/>
</dbReference>
<dbReference type="GO" id="GO:0003700">
    <property type="term" value="F:DNA-binding transcription factor activity"/>
    <property type="evidence" value="ECO:0007669"/>
    <property type="project" value="TreeGrafter"/>
</dbReference>
<gene>
    <name evidence="7" type="ORF">FNH05_19755</name>
</gene>
<organism evidence="7 8">
    <name type="scientific">Amycolatopsis rhizosphaerae</name>
    <dbReference type="NCBI Taxonomy" id="2053003"/>
    <lineage>
        <taxon>Bacteria</taxon>
        <taxon>Bacillati</taxon>
        <taxon>Actinomycetota</taxon>
        <taxon>Actinomycetes</taxon>
        <taxon>Pseudonocardiales</taxon>
        <taxon>Pseudonocardiaceae</taxon>
        <taxon>Amycolatopsis</taxon>
    </lineage>
</organism>
<dbReference type="Gene3D" id="1.10.10.60">
    <property type="entry name" value="Homeodomain-like"/>
    <property type="match status" value="1"/>
</dbReference>
<dbReference type="GO" id="GO:0000976">
    <property type="term" value="F:transcription cis-regulatory region binding"/>
    <property type="evidence" value="ECO:0007669"/>
    <property type="project" value="TreeGrafter"/>
</dbReference>
<dbReference type="Proteomes" id="UP000320011">
    <property type="component" value="Unassembled WGS sequence"/>
</dbReference>
<dbReference type="InterPro" id="IPR009057">
    <property type="entry name" value="Homeodomain-like_sf"/>
</dbReference>
<reference evidence="7 8" key="1">
    <citation type="submission" date="2019-07" db="EMBL/GenBank/DDBJ databases">
        <authorList>
            <person name="Duangmal K."/>
            <person name="Teo W.F.A."/>
        </authorList>
    </citation>
    <scope>NUCLEOTIDE SEQUENCE [LARGE SCALE GENOMIC DNA]</scope>
    <source>
        <strain evidence="7 8">TBRC 6029</strain>
    </source>
</reference>
<evidence type="ECO:0000256" key="2">
    <source>
        <dbReference type="ARBA" id="ARBA00023125"/>
    </source>
</evidence>
<evidence type="ECO:0000256" key="5">
    <source>
        <dbReference type="SAM" id="MobiDB-lite"/>
    </source>
</evidence>
<evidence type="ECO:0000259" key="6">
    <source>
        <dbReference type="PROSITE" id="PS50977"/>
    </source>
</evidence>
<evidence type="ECO:0000256" key="3">
    <source>
        <dbReference type="ARBA" id="ARBA00023163"/>
    </source>
</evidence>
<dbReference type="PRINTS" id="PR00455">
    <property type="entry name" value="HTHTETR"/>
</dbReference>